<dbReference type="Gene3D" id="3.90.190.10">
    <property type="entry name" value="Protein tyrosine phosphatase superfamily"/>
    <property type="match status" value="1"/>
</dbReference>
<sequence>MNVACDITVRDCFTPKKLRVGTPMSTSGPLNNEALTEEDIDCIHSRENKNFELIDLDELHVRLLKGTKIPLSVSMSGPIVVPENFGIVYPNTIFRSSCPNPMNFPFLESLCIRTIVSLRQEEYSEQELAYMASKSIKYYHFGMPGSKYRKQDSTSKGEQSDLKDIDLLVRKSLCVILNKEFWPVLVHCSGGKHRTGIVIGCLRALMSWSAQDSIDEYVSYSYPKEREIDKEYIRDFAADSTLVKSADELKKKYPK</sequence>
<dbReference type="FunFam" id="3.90.190.10:FF:000035">
    <property type="entry name" value="Tyrosine phosphatase, putative"/>
    <property type="match status" value="1"/>
</dbReference>
<gene>
    <name evidence="4" type="ORF">SOMG_00943</name>
</gene>
<dbReference type="InterPro" id="IPR029021">
    <property type="entry name" value="Prot-tyrosine_phosphatase-like"/>
</dbReference>
<dbReference type="Proteomes" id="UP001212411">
    <property type="component" value="Chromosome 1"/>
</dbReference>
<evidence type="ECO:0000256" key="2">
    <source>
        <dbReference type="ARBA" id="ARBA00022490"/>
    </source>
</evidence>
<dbReference type="AlphaFoldDB" id="A0AAE9W9C9"/>
<evidence type="ECO:0000313" key="5">
    <source>
        <dbReference type="Proteomes" id="UP001212411"/>
    </source>
</evidence>
<organism evidence="4 5">
    <name type="scientific">Schizosaccharomyces osmophilus</name>
    <dbReference type="NCBI Taxonomy" id="2545709"/>
    <lineage>
        <taxon>Eukaryota</taxon>
        <taxon>Fungi</taxon>
        <taxon>Dikarya</taxon>
        <taxon>Ascomycota</taxon>
        <taxon>Taphrinomycotina</taxon>
        <taxon>Schizosaccharomycetes</taxon>
        <taxon>Schizosaccharomycetales</taxon>
        <taxon>Schizosaccharomycetaceae</taxon>
        <taxon>Schizosaccharomyces</taxon>
    </lineage>
</organism>
<dbReference type="KEGG" id="som:SOMG_00943"/>
<evidence type="ECO:0000256" key="3">
    <source>
        <dbReference type="ARBA" id="ARBA00022801"/>
    </source>
</evidence>
<dbReference type="PANTHER" id="PTHR31126">
    <property type="entry name" value="TYROSINE-PROTEIN PHOSPHATASE"/>
    <property type="match status" value="1"/>
</dbReference>
<dbReference type="GO" id="GO:0052840">
    <property type="term" value="F:inositol diphosphate tetrakisphosphate diphosphatase activity"/>
    <property type="evidence" value="ECO:0007669"/>
    <property type="project" value="TreeGrafter"/>
</dbReference>
<dbReference type="PANTHER" id="PTHR31126:SF48">
    <property type="entry name" value="INOSITOL PHOSPHATASE SIW14"/>
    <property type="match status" value="1"/>
</dbReference>
<evidence type="ECO:0000313" key="4">
    <source>
        <dbReference type="EMBL" id="WBW72101.1"/>
    </source>
</evidence>
<accession>A0AAE9W9C9</accession>
<dbReference type="GO" id="GO:0016791">
    <property type="term" value="F:phosphatase activity"/>
    <property type="evidence" value="ECO:0007669"/>
    <property type="project" value="TreeGrafter"/>
</dbReference>
<keyword evidence="3" id="KW-0378">Hydrolase</keyword>
<dbReference type="GeneID" id="80874425"/>
<proteinExistence type="predicted"/>
<dbReference type="SUPFAM" id="SSF52799">
    <property type="entry name" value="(Phosphotyrosine protein) phosphatases II"/>
    <property type="match status" value="1"/>
</dbReference>
<dbReference type="InterPro" id="IPR016130">
    <property type="entry name" value="Tyr_Pase_AS"/>
</dbReference>
<comment type="subcellular location">
    <subcellularLocation>
        <location evidence="1">Cytoplasm</location>
    </subcellularLocation>
</comment>
<dbReference type="PROSITE" id="PS00383">
    <property type="entry name" value="TYR_PHOSPHATASE_1"/>
    <property type="match status" value="1"/>
</dbReference>
<dbReference type="EMBL" id="CP115611">
    <property type="protein sequence ID" value="WBW72101.1"/>
    <property type="molecule type" value="Genomic_DNA"/>
</dbReference>
<dbReference type="Pfam" id="PF03162">
    <property type="entry name" value="Y_phosphatase2"/>
    <property type="match status" value="1"/>
</dbReference>
<keyword evidence="5" id="KW-1185">Reference proteome</keyword>
<name>A0AAE9W9C9_9SCHI</name>
<dbReference type="RefSeq" id="XP_056036344.1">
    <property type="nucleotide sequence ID" value="XM_056179736.1"/>
</dbReference>
<dbReference type="GO" id="GO:0005737">
    <property type="term" value="C:cytoplasm"/>
    <property type="evidence" value="ECO:0007669"/>
    <property type="project" value="UniProtKB-SubCell"/>
</dbReference>
<dbReference type="InterPro" id="IPR004861">
    <property type="entry name" value="Siw14-like"/>
</dbReference>
<evidence type="ECO:0000256" key="1">
    <source>
        <dbReference type="ARBA" id="ARBA00004496"/>
    </source>
</evidence>
<keyword evidence="2" id="KW-0963">Cytoplasm</keyword>
<reference evidence="4 5" key="1">
    <citation type="journal article" date="2023" name="G3 (Bethesda)">
        <title>A high-quality reference genome for the fission yeast Schizosaccharomyces osmophilus.</title>
        <authorList>
            <person name="Jia G.S."/>
            <person name="Zhang W.C."/>
            <person name="Liang Y."/>
            <person name="Liu X.H."/>
            <person name="Rhind N."/>
            <person name="Pidoux A."/>
            <person name="Brysch-Herzberg M."/>
            <person name="Du L.L."/>
        </authorList>
    </citation>
    <scope>NUCLEOTIDE SEQUENCE [LARGE SCALE GENOMIC DNA]</scope>
    <source>
        <strain evidence="4 5">CBS 15793</strain>
    </source>
</reference>
<protein>
    <submittedName>
        <fullName evidence="4">Inositol phosphatase</fullName>
    </submittedName>
</protein>